<keyword evidence="3" id="KW-1185">Reference proteome</keyword>
<proteinExistence type="predicted"/>
<evidence type="ECO:0000313" key="3">
    <source>
        <dbReference type="Proteomes" id="UP000799438"/>
    </source>
</evidence>
<sequence length="160" mass="17509">MAKRPSNLASTSPHAFAAQAPDPCGSNGTPPWIAATQTRIKGLLFFVCAMAHSRHTAYAREHPPAHAPLHGVRASDPRGNLFSQSILHTALLSPANAIEPHSIYSDCPRREMRTDRRPLSHPASMFGLFGLPSLKPPDPVALARRTLYFLACPALRDCRW</sequence>
<dbReference type="AlphaFoldDB" id="A0A6A6BHZ4"/>
<gene>
    <name evidence="2" type="ORF">K452DRAFT_308126</name>
</gene>
<dbReference type="Proteomes" id="UP000799438">
    <property type="component" value="Unassembled WGS sequence"/>
</dbReference>
<protein>
    <submittedName>
        <fullName evidence="2">Uncharacterized protein</fullName>
    </submittedName>
</protein>
<name>A0A6A6BHZ4_9PEZI</name>
<dbReference type="EMBL" id="ML995484">
    <property type="protein sequence ID" value="KAF2142467.1"/>
    <property type="molecule type" value="Genomic_DNA"/>
</dbReference>
<dbReference type="GeneID" id="54300628"/>
<organism evidence="2 3">
    <name type="scientific">Aplosporella prunicola CBS 121167</name>
    <dbReference type="NCBI Taxonomy" id="1176127"/>
    <lineage>
        <taxon>Eukaryota</taxon>
        <taxon>Fungi</taxon>
        <taxon>Dikarya</taxon>
        <taxon>Ascomycota</taxon>
        <taxon>Pezizomycotina</taxon>
        <taxon>Dothideomycetes</taxon>
        <taxon>Dothideomycetes incertae sedis</taxon>
        <taxon>Botryosphaeriales</taxon>
        <taxon>Aplosporellaceae</taxon>
        <taxon>Aplosporella</taxon>
    </lineage>
</organism>
<evidence type="ECO:0000256" key="1">
    <source>
        <dbReference type="SAM" id="MobiDB-lite"/>
    </source>
</evidence>
<reference evidence="2" key="1">
    <citation type="journal article" date="2020" name="Stud. Mycol.">
        <title>101 Dothideomycetes genomes: a test case for predicting lifestyles and emergence of pathogens.</title>
        <authorList>
            <person name="Haridas S."/>
            <person name="Albert R."/>
            <person name="Binder M."/>
            <person name="Bloem J."/>
            <person name="Labutti K."/>
            <person name="Salamov A."/>
            <person name="Andreopoulos B."/>
            <person name="Baker S."/>
            <person name="Barry K."/>
            <person name="Bills G."/>
            <person name="Bluhm B."/>
            <person name="Cannon C."/>
            <person name="Castanera R."/>
            <person name="Culley D."/>
            <person name="Daum C."/>
            <person name="Ezra D."/>
            <person name="Gonzalez J."/>
            <person name="Henrissat B."/>
            <person name="Kuo A."/>
            <person name="Liang C."/>
            <person name="Lipzen A."/>
            <person name="Lutzoni F."/>
            <person name="Magnuson J."/>
            <person name="Mondo S."/>
            <person name="Nolan M."/>
            <person name="Ohm R."/>
            <person name="Pangilinan J."/>
            <person name="Park H.-J."/>
            <person name="Ramirez L."/>
            <person name="Alfaro M."/>
            <person name="Sun H."/>
            <person name="Tritt A."/>
            <person name="Yoshinaga Y."/>
            <person name="Zwiers L.-H."/>
            <person name="Turgeon B."/>
            <person name="Goodwin S."/>
            <person name="Spatafora J."/>
            <person name="Crous P."/>
            <person name="Grigoriev I."/>
        </authorList>
    </citation>
    <scope>NUCLEOTIDE SEQUENCE</scope>
    <source>
        <strain evidence="2">CBS 121167</strain>
    </source>
</reference>
<accession>A0A6A6BHZ4</accession>
<feature type="region of interest" description="Disordered" evidence="1">
    <location>
        <begin position="1"/>
        <end position="23"/>
    </location>
</feature>
<evidence type="ECO:0000313" key="2">
    <source>
        <dbReference type="EMBL" id="KAF2142467.1"/>
    </source>
</evidence>
<dbReference type="RefSeq" id="XP_033398179.1">
    <property type="nucleotide sequence ID" value="XM_033543131.1"/>
</dbReference>